<feature type="region of interest" description="Disordered" evidence="1">
    <location>
        <begin position="25"/>
        <end position="55"/>
    </location>
</feature>
<evidence type="ECO:0000256" key="1">
    <source>
        <dbReference type="SAM" id="MobiDB-lite"/>
    </source>
</evidence>
<keyword evidence="3" id="KW-1185">Reference proteome</keyword>
<sequence>MSASGAERVLGGSSLAVVPRHAARRALRAAGGQPSGKRPVPYGAPGTQLNVHDPL</sequence>
<gene>
    <name evidence="2" type="ORF">XAP6984_1130020</name>
</gene>
<comment type="caution">
    <text evidence="2">The sequence shown here is derived from an EMBL/GenBank/DDBJ whole genome shotgun (WGS) entry which is preliminary data.</text>
</comment>
<proteinExistence type="predicted"/>
<accession>A0ABY1TPU2</accession>
<organism evidence="2 3">
    <name type="scientific">Xanthomonas campestris pv. phaseoli</name>
    <dbReference type="NCBI Taxonomy" id="317013"/>
    <lineage>
        <taxon>Bacteria</taxon>
        <taxon>Pseudomonadati</taxon>
        <taxon>Pseudomonadota</taxon>
        <taxon>Gammaproteobacteria</taxon>
        <taxon>Lysobacterales</taxon>
        <taxon>Lysobacteraceae</taxon>
        <taxon>Xanthomonas</taxon>
    </lineage>
</organism>
<protein>
    <recommendedName>
        <fullName evidence="4">Secreted protein</fullName>
    </recommendedName>
</protein>
<dbReference type="Proteomes" id="UP000234181">
    <property type="component" value="Unassembled WGS sequence"/>
</dbReference>
<evidence type="ECO:0008006" key="4">
    <source>
        <dbReference type="Google" id="ProtNLM"/>
    </source>
</evidence>
<dbReference type="EMBL" id="OCYT01000017">
    <property type="protein sequence ID" value="SON76236.1"/>
    <property type="molecule type" value="Genomic_DNA"/>
</dbReference>
<reference evidence="2 3" key="1">
    <citation type="submission" date="2017-10" db="EMBL/GenBank/DDBJ databases">
        <authorList>
            <person name="Regsiter A."/>
            <person name="William W."/>
        </authorList>
    </citation>
    <scope>NUCLEOTIDE SEQUENCE [LARGE SCALE GENOMIC DNA]</scope>
    <source>
        <strain evidence="2 3">CFBP6984</strain>
    </source>
</reference>
<evidence type="ECO:0000313" key="2">
    <source>
        <dbReference type="EMBL" id="SON76236.1"/>
    </source>
</evidence>
<evidence type="ECO:0000313" key="3">
    <source>
        <dbReference type="Proteomes" id="UP000234181"/>
    </source>
</evidence>
<name>A0ABY1TPU2_XANCH</name>